<organism evidence="1 2">
    <name type="scientific">Chitinophaga cymbidii</name>
    <dbReference type="NCBI Taxonomy" id="1096750"/>
    <lineage>
        <taxon>Bacteria</taxon>
        <taxon>Pseudomonadati</taxon>
        <taxon>Bacteroidota</taxon>
        <taxon>Chitinophagia</taxon>
        <taxon>Chitinophagales</taxon>
        <taxon>Chitinophagaceae</taxon>
        <taxon>Chitinophaga</taxon>
    </lineage>
</organism>
<dbReference type="SUPFAM" id="SSF52317">
    <property type="entry name" value="Class I glutamine amidotransferase-like"/>
    <property type="match status" value="1"/>
</dbReference>
<comment type="caution">
    <text evidence="1">The sequence shown here is derived from an EMBL/GenBank/DDBJ whole genome shotgun (WGS) entry which is preliminary data.</text>
</comment>
<sequence>MIASLQASAQTVVLDSYFNNEQKKGADGALHSWHYKWAEKEMSGFSMLGDLFLKHGADTATLYEAPTTANLRQADVYIIVDPDHEKDNPNPNYIQKAHTKAIYKWVKAGGVLVLMANDSANAELKHFSELSGRFGITFTNKSRNMVKGKDLPTGAVHIPPGHFIFPSIKKAYLKEISVLTVKSPAKAAITEGGDVIMAVAKVGKGTVFAVGDPWLYNEYVDGTRLTPDYENPAAAEDLVKWILKQVKK</sequence>
<dbReference type="Gene3D" id="3.40.50.880">
    <property type="match status" value="1"/>
</dbReference>
<keyword evidence="2" id="KW-1185">Reference proteome</keyword>
<proteinExistence type="predicted"/>
<dbReference type="EMBL" id="BKAU01000001">
    <property type="protein sequence ID" value="GEP95468.1"/>
    <property type="molecule type" value="Genomic_DNA"/>
</dbReference>
<dbReference type="AlphaFoldDB" id="A0A512RIE3"/>
<name>A0A512RIE3_9BACT</name>
<accession>A0A512RIE3</accession>
<protein>
    <recommendedName>
        <fullName evidence="3">Unsaturated rhamnogalacturonyl hydrolase</fullName>
    </recommendedName>
</protein>
<gene>
    <name evidence="1" type="ORF">CCY01nite_17280</name>
</gene>
<evidence type="ECO:0000313" key="2">
    <source>
        <dbReference type="Proteomes" id="UP000321436"/>
    </source>
</evidence>
<reference evidence="1 2" key="1">
    <citation type="submission" date="2019-07" db="EMBL/GenBank/DDBJ databases">
        <title>Whole genome shotgun sequence of Chitinophaga cymbidii NBRC 109752.</title>
        <authorList>
            <person name="Hosoyama A."/>
            <person name="Uohara A."/>
            <person name="Ohji S."/>
            <person name="Ichikawa N."/>
        </authorList>
    </citation>
    <scope>NUCLEOTIDE SEQUENCE [LARGE SCALE GENOMIC DNA]</scope>
    <source>
        <strain evidence="1 2">NBRC 109752</strain>
    </source>
</reference>
<evidence type="ECO:0000313" key="1">
    <source>
        <dbReference type="EMBL" id="GEP95468.1"/>
    </source>
</evidence>
<evidence type="ECO:0008006" key="3">
    <source>
        <dbReference type="Google" id="ProtNLM"/>
    </source>
</evidence>
<dbReference type="Proteomes" id="UP000321436">
    <property type="component" value="Unassembled WGS sequence"/>
</dbReference>
<dbReference type="InterPro" id="IPR029062">
    <property type="entry name" value="Class_I_gatase-like"/>
</dbReference>